<proteinExistence type="predicted"/>
<organism evidence="1 2">
    <name type="scientific">Zarea fungicola</name>
    <dbReference type="NCBI Taxonomy" id="93591"/>
    <lineage>
        <taxon>Eukaryota</taxon>
        <taxon>Fungi</taxon>
        <taxon>Dikarya</taxon>
        <taxon>Ascomycota</taxon>
        <taxon>Pezizomycotina</taxon>
        <taxon>Sordariomycetes</taxon>
        <taxon>Hypocreomycetidae</taxon>
        <taxon>Hypocreales</taxon>
        <taxon>Cordycipitaceae</taxon>
        <taxon>Zarea</taxon>
    </lineage>
</organism>
<keyword evidence="2" id="KW-1185">Reference proteome</keyword>
<name>A0ACC1MSY7_9HYPO</name>
<reference evidence="1" key="1">
    <citation type="submission" date="2022-08" db="EMBL/GenBank/DDBJ databases">
        <title>Genome Sequence of Lecanicillium fungicola.</title>
        <authorList>
            <person name="Buettner E."/>
        </authorList>
    </citation>
    <scope>NUCLEOTIDE SEQUENCE</scope>
    <source>
        <strain evidence="1">Babe33</strain>
    </source>
</reference>
<protein>
    <submittedName>
        <fullName evidence="1">Uncharacterized protein</fullName>
    </submittedName>
</protein>
<evidence type="ECO:0000313" key="2">
    <source>
        <dbReference type="Proteomes" id="UP001143910"/>
    </source>
</evidence>
<dbReference type="Proteomes" id="UP001143910">
    <property type="component" value="Unassembled WGS sequence"/>
</dbReference>
<gene>
    <name evidence="1" type="ORF">NQ176_g8699</name>
</gene>
<dbReference type="EMBL" id="JANJQO010001759">
    <property type="protein sequence ID" value="KAJ2969371.1"/>
    <property type="molecule type" value="Genomic_DNA"/>
</dbReference>
<accession>A0ACC1MSY7</accession>
<comment type="caution">
    <text evidence="1">The sequence shown here is derived from an EMBL/GenBank/DDBJ whole genome shotgun (WGS) entry which is preliminary data.</text>
</comment>
<sequence length="194" mass="21016">MPPSPKNPDFCSCCPYGTSHTDQPSSHDSETKADDNGKTDTAMPSPPEAALLAQLPLQFQYPSPERCENHRDNSPKASAAAHTWAVEADQPTFPTVPMEGKAQLPATEAFGPYHSDRPRKRPRHEEAFDTRPSPEANTGGCNTADAYPIPCIQAFQDELALVIKRHTGSPSKVDITCTAGDESNGHMIKLGFLC</sequence>
<evidence type="ECO:0000313" key="1">
    <source>
        <dbReference type="EMBL" id="KAJ2969371.1"/>
    </source>
</evidence>